<reference evidence="2" key="1">
    <citation type="submission" date="2013-03" db="EMBL/GenBank/DDBJ databases">
        <title>The Genome Sequence of Anopheles dirus WRAIR2.</title>
        <authorList>
            <consortium name="The Broad Institute Genomics Platform"/>
            <person name="Neafsey D.E."/>
            <person name="Walton C."/>
            <person name="Walker B."/>
            <person name="Young S.K."/>
            <person name="Zeng Q."/>
            <person name="Gargeya S."/>
            <person name="Fitzgerald M."/>
            <person name="Haas B."/>
            <person name="Abouelleil A."/>
            <person name="Allen A.W."/>
            <person name="Alvarado L."/>
            <person name="Arachchi H.M."/>
            <person name="Berlin A.M."/>
            <person name="Chapman S.B."/>
            <person name="Gainer-Dewar J."/>
            <person name="Goldberg J."/>
            <person name="Griggs A."/>
            <person name="Gujja S."/>
            <person name="Hansen M."/>
            <person name="Howarth C."/>
            <person name="Imamovic A."/>
            <person name="Ireland A."/>
            <person name="Larimer J."/>
            <person name="McCowan C."/>
            <person name="Murphy C."/>
            <person name="Pearson M."/>
            <person name="Poon T.W."/>
            <person name="Priest M."/>
            <person name="Roberts A."/>
            <person name="Saif S."/>
            <person name="Shea T."/>
            <person name="Sisk P."/>
            <person name="Sykes S."/>
            <person name="Wortman J."/>
            <person name="Nusbaum C."/>
            <person name="Birren B."/>
        </authorList>
    </citation>
    <scope>NUCLEOTIDE SEQUENCE [LARGE SCALE GENOMIC DNA]</scope>
    <source>
        <strain evidence="2">WRAIR2</strain>
    </source>
</reference>
<organism evidence="1 2">
    <name type="scientific">Anopheles dirus</name>
    <dbReference type="NCBI Taxonomy" id="7168"/>
    <lineage>
        <taxon>Eukaryota</taxon>
        <taxon>Metazoa</taxon>
        <taxon>Ecdysozoa</taxon>
        <taxon>Arthropoda</taxon>
        <taxon>Hexapoda</taxon>
        <taxon>Insecta</taxon>
        <taxon>Pterygota</taxon>
        <taxon>Neoptera</taxon>
        <taxon>Endopterygota</taxon>
        <taxon>Diptera</taxon>
        <taxon>Nematocera</taxon>
        <taxon>Culicoidea</taxon>
        <taxon>Culicidae</taxon>
        <taxon>Anophelinae</taxon>
        <taxon>Anopheles</taxon>
    </lineage>
</organism>
<dbReference type="AlphaFoldDB" id="A0A182NLT7"/>
<protein>
    <submittedName>
        <fullName evidence="1">Uncharacterized protein</fullName>
    </submittedName>
</protein>
<accession>A0A182NLT7</accession>
<evidence type="ECO:0000313" key="2">
    <source>
        <dbReference type="Proteomes" id="UP000075884"/>
    </source>
</evidence>
<sequence>IQEQTQLIRKTTVIGRSVIDKVISLNNDLKKSTVGFNVNRAHNLKSLTYHKTILTKERAAITNASMNEIDPKRWKSRYDSITPSMEALQQEKEHLHQTIEDLKHTSLSVWESKILKEMESKTKKIQILEQDIYEKERIYKALDNSIANTKYFVQGGCTLDST</sequence>
<keyword evidence="2" id="KW-1185">Reference proteome</keyword>
<reference evidence="1" key="2">
    <citation type="submission" date="2020-05" db="UniProtKB">
        <authorList>
            <consortium name="EnsemblMetazoa"/>
        </authorList>
    </citation>
    <scope>IDENTIFICATION</scope>
    <source>
        <strain evidence="1">WRAIR2</strain>
    </source>
</reference>
<name>A0A182NLT7_9DIPT</name>
<evidence type="ECO:0000313" key="1">
    <source>
        <dbReference type="EnsemblMetazoa" id="ADIR008618-PA"/>
    </source>
</evidence>
<dbReference type="EnsemblMetazoa" id="ADIR008618-RA">
    <property type="protein sequence ID" value="ADIR008618-PA"/>
    <property type="gene ID" value="ADIR008618"/>
</dbReference>
<proteinExistence type="predicted"/>
<dbReference type="Proteomes" id="UP000075884">
    <property type="component" value="Unassembled WGS sequence"/>
</dbReference>
<dbReference type="VEuPathDB" id="VectorBase:ADIR008618"/>